<dbReference type="GO" id="GO:0047196">
    <property type="term" value="F:long-chain-alcohol O-fatty-acyltransferase activity"/>
    <property type="evidence" value="ECO:0007669"/>
    <property type="project" value="UniProtKB-EC"/>
</dbReference>
<dbReference type="Pfam" id="PF06974">
    <property type="entry name" value="WS_DGAT_C"/>
    <property type="match status" value="1"/>
</dbReference>
<comment type="similarity">
    <text evidence="5">In the N-terminal section; belongs to the long-chain O-acyltransferase family.</text>
</comment>
<comment type="caution">
    <text evidence="10">The sequence shown here is derived from an EMBL/GenBank/DDBJ whole genome shotgun (WGS) entry which is preliminary data.</text>
</comment>
<proteinExistence type="inferred from homology"/>
<dbReference type="AlphaFoldDB" id="A0AAD6V792"/>
<feature type="non-terminal residue" evidence="10">
    <location>
        <position position="1"/>
    </location>
</feature>
<evidence type="ECO:0000256" key="5">
    <source>
        <dbReference type="ARBA" id="ARBA00024360"/>
    </source>
</evidence>
<evidence type="ECO:0000256" key="4">
    <source>
        <dbReference type="ARBA" id="ARBA00023315"/>
    </source>
</evidence>
<dbReference type="Gene3D" id="3.30.559.10">
    <property type="entry name" value="Chloramphenicol acetyltransferase-like domain"/>
    <property type="match status" value="1"/>
</dbReference>
<dbReference type="EMBL" id="JARJCW010000069">
    <property type="protein sequence ID" value="KAJ7199124.1"/>
    <property type="molecule type" value="Genomic_DNA"/>
</dbReference>
<dbReference type="PANTHER" id="PTHR31650">
    <property type="entry name" value="O-ACYLTRANSFERASE (WSD1-LIKE) FAMILY PROTEIN"/>
    <property type="match status" value="1"/>
</dbReference>
<accession>A0AAD6V792</accession>
<name>A0AAD6V792_9AGAR</name>
<evidence type="ECO:0000256" key="1">
    <source>
        <dbReference type="ARBA" id="ARBA00004771"/>
    </source>
</evidence>
<dbReference type="GO" id="GO:0005886">
    <property type="term" value="C:plasma membrane"/>
    <property type="evidence" value="ECO:0007669"/>
    <property type="project" value="TreeGrafter"/>
</dbReference>
<evidence type="ECO:0000256" key="7">
    <source>
        <dbReference type="ARBA" id="ARBA00048109"/>
    </source>
</evidence>
<dbReference type="Proteomes" id="UP001219525">
    <property type="component" value="Unassembled WGS sequence"/>
</dbReference>
<dbReference type="Pfam" id="PF03007">
    <property type="entry name" value="WS_DGAT_cat"/>
    <property type="match status" value="1"/>
</dbReference>
<comment type="pathway">
    <text evidence="2">Lipid metabolism.</text>
</comment>
<dbReference type="InterPro" id="IPR023213">
    <property type="entry name" value="CAT-like_dom_sf"/>
</dbReference>
<keyword evidence="11" id="KW-1185">Reference proteome</keyword>
<feature type="domain" description="O-acyltransferase WSD1 C-terminal" evidence="9">
    <location>
        <begin position="280"/>
        <end position="421"/>
    </location>
</feature>
<organism evidence="10 11">
    <name type="scientific">Mycena pura</name>
    <dbReference type="NCBI Taxonomy" id="153505"/>
    <lineage>
        <taxon>Eukaryota</taxon>
        <taxon>Fungi</taxon>
        <taxon>Dikarya</taxon>
        <taxon>Basidiomycota</taxon>
        <taxon>Agaricomycotina</taxon>
        <taxon>Agaricomycetes</taxon>
        <taxon>Agaricomycetidae</taxon>
        <taxon>Agaricales</taxon>
        <taxon>Marasmiineae</taxon>
        <taxon>Mycenaceae</taxon>
        <taxon>Mycena</taxon>
    </lineage>
</organism>
<protein>
    <submittedName>
        <fullName evidence="10">Wax ester synthase-like acyl-CoA acyltransferase domain-containing protein</fullName>
    </submittedName>
</protein>
<keyword evidence="4 10" id="KW-0012">Acyltransferase</keyword>
<feature type="non-terminal residue" evidence="10">
    <location>
        <position position="648"/>
    </location>
</feature>
<dbReference type="PANTHER" id="PTHR31650:SF1">
    <property type="entry name" value="WAX ESTER SYNTHASE_DIACYLGLYCEROL ACYLTRANSFERASE 4-RELATED"/>
    <property type="match status" value="1"/>
</dbReference>
<evidence type="ECO:0000259" key="8">
    <source>
        <dbReference type="Pfam" id="PF03007"/>
    </source>
</evidence>
<dbReference type="InterPro" id="IPR009721">
    <property type="entry name" value="O-acyltransferase_WSD1_C"/>
</dbReference>
<evidence type="ECO:0000259" key="9">
    <source>
        <dbReference type="Pfam" id="PF06974"/>
    </source>
</evidence>
<evidence type="ECO:0000256" key="6">
    <source>
        <dbReference type="ARBA" id="ARBA00047604"/>
    </source>
</evidence>
<keyword evidence="3" id="KW-0808">Transferase</keyword>
<dbReference type="InterPro" id="IPR004255">
    <property type="entry name" value="O-acyltransferase_WSD1_N"/>
</dbReference>
<feature type="domain" description="O-acyltransferase WSD1-like N-terminal" evidence="8">
    <location>
        <begin position="40"/>
        <end position="191"/>
    </location>
</feature>
<comment type="catalytic activity">
    <reaction evidence="6">
        <text>a long chain fatty alcohol + a fatty acyl-CoA = a long-chain alcohol wax ester + CoA</text>
        <dbReference type="Rhea" id="RHEA:38443"/>
        <dbReference type="ChEBI" id="CHEBI:17135"/>
        <dbReference type="ChEBI" id="CHEBI:57287"/>
        <dbReference type="ChEBI" id="CHEBI:77636"/>
        <dbReference type="ChEBI" id="CHEBI:235323"/>
        <dbReference type="EC" id="2.3.1.75"/>
    </reaction>
</comment>
<dbReference type="GO" id="GO:0019432">
    <property type="term" value="P:triglyceride biosynthetic process"/>
    <property type="evidence" value="ECO:0007669"/>
    <property type="project" value="TreeGrafter"/>
</dbReference>
<dbReference type="SUPFAM" id="SSF52777">
    <property type="entry name" value="CoA-dependent acyltransferases"/>
    <property type="match status" value="1"/>
</dbReference>
<comment type="pathway">
    <text evidence="1">Glycerolipid metabolism; triacylglycerol biosynthesis.</text>
</comment>
<dbReference type="GO" id="GO:0004144">
    <property type="term" value="F:diacylglycerol O-acyltransferase activity"/>
    <property type="evidence" value="ECO:0007669"/>
    <property type="project" value="UniProtKB-EC"/>
</dbReference>
<gene>
    <name evidence="10" type="ORF">GGX14DRAFT_468058</name>
</gene>
<sequence>VERDAKDIVPKTDRLLIGMRDPMIPATIELGGPLPLANATALISARLLTIPRMSHRLVVPTSGAPYWEPCEKVNLSAHVREHTLPSGSGYAELRALLEQLSRTPVDPARPPWDVSIIHRPENGSVLFTRVHHAITDGRGVTDILMACSDETRAALMPPPSSPSPPAANLFSQLAQMARNIKDLRNLDRPTEPLSSIKRKEPLEAAAMAWMQRPLGLTNLKCLAQRLGGGTVNDLVLAAVAGALRMYMLAHGDDVDKISIQCKLPVDVFTPSAQVADVVLGTHLGDLNVPLPTNLATADARFAQVCATMQQAKAGYRSRLAATMSGVVGGMATATRLKLIATDAKTVSCYVSNMKGPPAPMHLAGGIPIANVRCHPLGLNNIGVGFAVYSYNGQVNVAICTDKQLIPDPDVLCRYFEDELFQLDTASRIHFRRAGVTFLPQSPQFTSVHSVDLACPIEAVTPVLLPANSPAIARFLVGTRDSSLKLAADYIHHSTDYVRLDVSSAFSADALPLISALESVGKNDMDGHGGAPVLQRDCFTVVERLPMLFGLLHQTVTVKSWQVLDLSRRVSVYESVVQGAGVRVWKTRELVDLGVDGNGTRRTRVAETLKGICPWLLQSVVKKDSVATHRAAMEKYAVMAATSWTAVDI</sequence>
<evidence type="ECO:0000313" key="10">
    <source>
        <dbReference type="EMBL" id="KAJ7199124.1"/>
    </source>
</evidence>
<evidence type="ECO:0000256" key="2">
    <source>
        <dbReference type="ARBA" id="ARBA00005189"/>
    </source>
</evidence>
<dbReference type="InterPro" id="IPR045034">
    <property type="entry name" value="O-acyltransferase_WSD1-like"/>
</dbReference>
<comment type="catalytic activity">
    <reaction evidence="7">
        <text>an acyl-CoA + a 1,2-diacyl-sn-glycerol = a triacyl-sn-glycerol + CoA</text>
        <dbReference type="Rhea" id="RHEA:10868"/>
        <dbReference type="ChEBI" id="CHEBI:17815"/>
        <dbReference type="ChEBI" id="CHEBI:57287"/>
        <dbReference type="ChEBI" id="CHEBI:58342"/>
        <dbReference type="ChEBI" id="CHEBI:64615"/>
        <dbReference type="EC" id="2.3.1.20"/>
    </reaction>
</comment>
<reference evidence="10" key="1">
    <citation type="submission" date="2023-03" db="EMBL/GenBank/DDBJ databases">
        <title>Massive genome expansion in bonnet fungi (Mycena s.s.) driven by repeated elements and novel gene families across ecological guilds.</title>
        <authorList>
            <consortium name="Lawrence Berkeley National Laboratory"/>
            <person name="Harder C.B."/>
            <person name="Miyauchi S."/>
            <person name="Viragh M."/>
            <person name="Kuo A."/>
            <person name="Thoen E."/>
            <person name="Andreopoulos B."/>
            <person name="Lu D."/>
            <person name="Skrede I."/>
            <person name="Drula E."/>
            <person name="Henrissat B."/>
            <person name="Morin E."/>
            <person name="Kohler A."/>
            <person name="Barry K."/>
            <person name="LaButti K."/>
            <person name="Morin E."/>
            <person name="Salamov A."/>
            <person name="Lipzen A."/>
            <person name="Mereny Z."/>
            <person name="Hegedus B."/>
            <person name="Baldrian P."/>
            <person name="Stursova M."/>
            <person name="Weitz H."/>
            <person name="Taylor A."/>
            <person name="Grigoriev I.V."/>
            <person name="Nagy L.G."/>
            <person name="Martin F."/>
            <person name="Kauserud H."/>
        </authorList>
    </citation>
    <scope>NUCLEOTIDE SEQUENCE</scope>
    <source>
        <strain evidence="10">9144</strain>
    </source>
</reference>
<evidence type="ECO:0000313" key="11">
    <source>
        <dbReference type="Proteomes" id="UP001219525"/>
    </source>
</evidence>
<evidence type="ECO:0000256" key="3">
    <source>
        <dbReference type="ARBA" id="ARBA00022679"/>
    </source>
</evidence>